<accession>A0A1S1YRJ2</accession>
<proteinExistence type="predicted"/>
<dbReference type="RefSeq" id="WP_044230024.1">
    <property type="nucleotide sequence ID" value="NZ_JRYR02000016.1"/>
</dbReference>
<dbReference type="AlphaFoldDB" id="A0A1S1YRJ2"/>
<dbReference type="Proteomes" id="UP000179797">
    <property type="component" value="Unassembled WGS sequence"/>
</dbReference>
<name>A0A1S1YRJ2_FLAPC</name>
<keyword evidence="2" id="KW-1185">Reference proteome</keyword>
<dbReference type="EMBL" id="JRYR02000016">
    <property type="protein sequence ID" value="OHX63784.1"/>
    <property type="molecule type" value="Genomic_DNA"/>
</dbReference>
<comment type="caution">
    <text evidence="1">The sequence shown here is derived from an EMBL/GenBank/DDBJ whole genome shotgun (WGS) entry which is preliminary data.</text>
</comment>
<dbReference type="STRING" id="915059.NH26_24915"/>
<dbReference type="Pfam" id="PF08974">
    <property type="entry name" value="DUF1877"/>
    <property type="match status" value="1"/>
</dbReference>
<organism evidence="1 2">
    <name type="scientific">Flammeovirga pacifica</name>
    <dbReference type="NCBI Taxonomy" id="915059"/>
    <lineage>
        <taxon>Bacteria</taxon>
        <taxon>Pseudomonadati</taxon>
        <taxon>Bacteroidota</taxon>
        <taxon>Cytophagia</taxon>
        <taxon>Cytophagales</taxon>
        <taxon>Flammeovirgaceae</taxon>
        <taxon>Flammeovirga</taxon>
    </lineage>
</organism>
<reference evidence="1 2" key="1">
    <citation type="journal article" date="2012" name="Int. J. Syst. Evol. Microbiol.">
        <title>Flammeovirga pacifica sp. nov., isolated from deep-sea sediment.</title>
        <authorList>
            <person name="Xu H."/>
            <person name="Fu Y."/>
            <person name="Yang N."/>
            <person name="Ding Z."/>
            <person name="Lai Q."/>
            <person name="Zeng R."/>
        </authorList>
    </citation>
    <scope>NUCLEOTIDE SEQUENCE [LARGE SCALE GENOMIC DNA]</scope>
    <source>
        <strain evidence="2">DSM 24597 / LMG 26175 / WPAGA1</strain>
    </source>
</reference>
<dbReference type="InterPro" id="IPR015068">
    <property type="entry name" value="DUF1877"/>
</dbReference>
<evidence type="ECO:0008006" key="3">
    <source>
        <dbReference type="Google" id="ProtNLM"/>
    </source>
</evidence>
<sequence>MGMVTYLVRVSSNQLNEYLSVNGNIDNLEEELFSKTQEECSLDLEKSWDALQYILSGRSVMNESNIKNSILSNVVIGQEVLNPELDMGYGPALFITHDIVRNISKELESITLDDVIGRIDLKELNDKEIYPGFWNDEEDIKEFISETFTETKIFYELAGKNDEAVISFTC</sequence>
<evidence type="ECO:0000313" key="2">
    <source>
        <dbReference type="Proteomes" id="UP000179797"/>
    </source>
</evidence>
<evidence type="ECO:0000313" key="1">
    <source>
        <dbReference type="EMBL" id="OHX63784.1"/>
    </source>
</evidence>
<dbReference type="SUPFAM" id="SSF111069">
    <property type="entry name" value="Hypothetical protein yfbM"/>
    <property type="match status" value="1"/>
</dbReference>
<dbReference type="InterPro" id="IPR035944">
    <property type="entry name" value="YfbM-like_sf"/>
</dbReference>
<protein>
    <recommendedName>
        <fullName evidence="3">DUF1877 domain-containing protein</fullName>
    </recommendedName>
</protein>
<gene>
    <name evidence="1" type="ORF">NH26_24915</name>
</gene>
<dbReference type="Gene3D" id="3.40.1760.10">
    <property type="entry name" value="YfbM-like super family"/>
    <property type="match status" value="1"/>
</dbReference>
<dbReference type="OrthoDB" id="289289at2"/>